<comment type="caution">
    <text evidence="1">The sequence shown here is derived from an EMBL/GenBank/DDBJ whole genome shotgun (WGS) entry which is preliminary data.</text>
</comment>
<dbReference type="Proteomes" id="UP000003111">
    <property type="component" value="Unassembled WGS sequence"/>
</dbReference>
<sequence length="149" mass="16363">MRSEPAADATRWTRVRAVVNAVNGSTALGLLVARAGGATPRRQGRGVLLATGHRWGFPRADAFTVGNVVISRRDAAWWTGRETLLRHEDRHCTQYAWSLGPVMLPLYGAAAAVSWVLAGDHASYNPFERLAGLDDGGYRAARLRRARRR</sequence>
<accession>E2SDC9</accession>
<proteinExistence type="predicted"/>
<evidence type="ECO:0000313" key="2">
    <source>
        <dbReference type="Proteomes" id="UP000003111"/>
    </source>
</evidence>
<protein>
    <recommendedName>
        <fullName evidence="3">DUF4157 domain-containing protein</fullName>
    </recommendedName>
</protein>
<dbReference type="OrthoDB" id="3296472at2"/>
<dbReference type="AlphaFoldDB" id="E2SDC9"/>
<dbReference type="HOGENOM" id="CLU_119015_0_0_11"/>
<dbReference type="eggNOG" id="ENOG5032SNF">
    <property type="taxonomic scope" value="Bacteria"/>
</dbReference>
<name>E2SDC9_9ACTN</name>
<gene>
    <name evidence="1" type="ORF">HMPREF0063_11715</name>
</gene>
<keyword evidence="2" id="KW-1185">Reference proteome</keyword>
<evidence type="ECO:0008006" key="3">
    <source>
        <dbReference type="Google" id="ProtNLM"/>
    </source>
</evidence>
<dbReference type="EMBL" id="ACLF03000006">
    <property type="protein sequence ID" value="EFQ82506.1"/>
    <property type="molecule type" value="Genomic_DNA"/>
</dbReference>
<organism evidence="1 2">
    <name type="scientific">Aeromicrobium marinum DSM 15272</name>
    <dbReference type="NCBI Taxonomy" id="585531"/>
    <lineage>
        <taxon>Bacteria</taxon>
        <taxon>Bacillati</taxon>
        <taxon>Actinomycetota</taxon>
        <taxon>Actinomycetes</taxon>
        <taxon>Propionibacteriales</taxon>
        <taxon>Nocardioidaceae</taxon>
        <taxon>Aeromicrobium</taxon>
    </lineage>
</organism>
<evidence type="ECO:0000313" key="1">
    <source>
        <dbReference type="EMBL" id="EFQ82506.1"/>
    </source>
</evidence>
<dbReference type="STRING" id="585531.HMPREF0063_11715"/>
<reference evidence="1" key="1">
    <citation type="submission" date="2010-08" db="EMBL/GenBank/DDBJ databases">
        <authorList>
            <person name="Muzny D."/>
            <person name="Qin X."/>
            <person name="Buhay C."/>
            <person name="Dugan-Rocha S."/>
            <person name="Ding Y."/>
            <person name="Chen G."/>
            <person name="Hawes A."/>
            <person name="Holder M."/>
            <person name="Jhangiani S."/>
            <person name="Johnson A."/>
            <person name="Khan Z."/>
            <person name="Li Z."/>
            <person name="Liu W."/>
            <person name="Liu X."/>
            <person name="Perez L."/>
            <person name="Shen H."/>
            <person name="Wang Q."/>
            <person name="Watt J."/>
            <person name="Xi L."/>
            <person name="Xin Y."/>
            <person name="Zhou J."/>
            <person name="Deng J."/>
            <person name="Jiang H."/>
            <person name="Liu Y."/>
            <person name="Qu J."/>
            <person name="Song X.-Z."/>
            <person name="Zhang L."/>
            <person name="Villasana D."/>
            <person name="Johnson A."/>
            <person name="Liu J."/>
            <person name="Liyanage D."/>
            <person name="Lorensuhewa L."/>
            <person name="Robinson T."/>
            <person name="Song A."/>
            <person name="Song B.-B."/>
            <person name="Dinh H."/>
            <person name="Thornton R."/>
            <person name="Coyle M."/>
            <person name="Francisco L."/>
            <person name="Jackson L."/>
            <person name="Javaid M."/>
            <person name="Korchina V."/>
            <person name="Kovar C."/>
            <person name="Mata R."/>
            <person name="Mathew T."/>
            <person name="Ngo R."/>
            <person name="Nguyen L."/>
            <person name="Nguyen N."/>
            <person name="Okwuonu G."/>
            <person name="Ongeri F."/>
            <person name="Pham C."/>
            <person name="Simmons D."/>
            <person name="Wilczek-Boney K."/>
            <person name="Hale W."/>
            <person name="Jakkamsetti A."/>
            <person name="Pham P."/>
            <person name="Ruth R."/>
            <person name="San Lucas F."/>
            <person name="Warren J."/>
            <person name="Zhang J."/>
            <person name="Zhao Z."/>
            <person name="Zhou C."/>
            <person name="Zhu D."/>
            <person name="Lee S."/>
            <person name="Bess C."/>
            <person name="Blankenburg K."/>
            <person name="Forbes L."/>
            <person name="Fu Q."/>
            <person name="Gubbala S."/>
            <person name="Hirani K."/>
            <person name="Jayaseelan J.C."/>
            <person name="Lara F."/>
            <person name="Munidasa M."/>
            <person name="Palculict T."/>
            <person name="Patil S."/>
            <person name="Pu L.-L."/>
            <person name="Saada N."/>
            <person name="Tang L."/>
            <person name="Weissenberger G."/>
            <person name="Zhu Y."/>
            <person name="Hemphill L."/>
            <person name="Shang Y."/>
            <person name="Youmans B."/>
            <person name="Ayvaz T."/>
            <person name="Ross M."/>
            <person name="Santibanez J."/>
            <person name="Aqrawi P."/>
            <person name="Gross S."/>
            <person name="Joshi V."/>
            <person name="Fowler G."/>
            <person name="Nazareth L."/>
            <person name="Reid J."/>
            <person name="Worley K."/>
            <person name="Petrosino J."/>
            <person name="Highlander S."/>
            <person name="Gibbs R."/>
        </authorList>
    </citation>
    <scope>NUCLEOTIDE SEQUENCE [LARGE SCALE GENOMIC DNA]</scope>
    <source>
        <strain evidence="1">DSM 15272</strain>
    </source>
</reference>
<dbReference type="RefSeq" id="WP_007076807.1">
    <property type="nucleotide sequence ID" value="NZ_CM001024.1"/>
</dbReference>